<dbReference type="PANTHER" id="PTHR48407">
    <property type="entry name" value="CRANIOFACIAL DEVELOPMENT PROTEIN 1"/>
    <property type="match status" value="1"/>
</dbReference>
<sequence>MLHEEDFSSDSSDDDYIPTGAESDVEELTDEAEQISNSESDDMKELNSSKRKKLPLKKKKLKKTKNAEEPSQEDQLKNICNDEDKKQKIDSLWATFKDETDAKEVKDMVTPSAAKPTSSKVYKFAGEEVKISEPEDKVCMAGPLNSQLLKGKRPPTLKSGGLSSFTSQLSNKKAKLSTLEKSKLDWDQFKSDEGITEDLKSFNQGKKGFLERQAFLERADVKQFEIEKNFRAGRKPQH</sequence>
<evidence type="ECO:0000256" key="1">
    <source>
        <dbReference type="ARBA" id="ARBA00019033"/>
    </source>
</evidence>
<feature type="compositionally biased region" description="Basic residues" evidence="3">
    <location>
        <begin position="49"/>
        <end position="64"/>
    </location>
</feature>
<gene>
    <name evidence="5" type="ORF">DGAL_LOCUS8408</name>
</gene>
<feature type="compositionally biased region" description="Acidic residues" evidence="3">
    <location>
        <begin position="7"/>
        <end position="16"/>
    </location>
</feature>
<protein>
    <recommendedName>
        <fullName evidence="1">Craniofacial development protein 1</fullName>
    </recommendedName>
    <alternativeName>
        <fullName evidence="2">Bucentaur</fullName>
    </alternativeName>
</protein>
<keyword evidence="6" id="KW-1185">Reference proteome</keyword>
<dbReference type="GO" id="GO:0000812">
    <property type="term" value="C:Swr1 complex"/>
    <property type="evidence" value="ECO:0007669"/>
    <property type="project" value="TreeGrafter"/>
</dbReference>
<comment type="caution">
    <text evidence="5">The sequence shown here is derived from an EMBL/GenBank/DDBJ whole genome shotgun (WGS) entry which is preliminary data.</text>
</comment>
<evidence type="ECO:0000256" key="2">
    <source>
        <dbReference type="ARBA" id="ARBA00030244"/>
    </source>
</evidence>
<feature type="domain" description="BCNT-C" evidence="4">
    <location>
        <begin position="156"/>
        <end position="237"/>
    </location>
</feature>
<proteinExistence type="predicted"/>
<dbReference type="EMBL" id="CAKKLH010000181">
    <property type="protein sequence ID" value="CAH0105388.1"/>
    <property type="molecule type" value="Genomic_DNA"/>
</dbReference>
<name>A0A8J2RQE9_9CRUS</name>
<dbReference type="Proteomes" id="UP000789390">
    <property type="component" value="Unassembled WGS sequence"/>
</dbReference>
<feature type="region of interest" description="Disordered" evidence="3">
    <location>
        <begin position="145"/>
        <end position="164"/>
    </location>
</feature>
<dbReference type="AlphaFoldDB" id="A0A8J2RQE9"/>
<feature type="compositionally biased region" description="Acidic residues" evidence="3">
    <location>
        <begin position="23"/>
        <end position="33"/>
    </location>
</feature>
<accession>A0A8J2RQE9</accession>
<dbReference type="PANTHER" id="PTHR48407:SF1">
    <property type="entry name" value="CRANIOFACIAL DEVELOPMENT PROTEIN 1"/>
    <property type="match status" value="1"/>
</dbReference>
<dbReference type="InterPro" id="IPR027124">
    <property type="entry name" value="Swc5/CFDP1/2"/>
</dbReference>
<evidence type="ECO:0000256" key="3">
    <source>
        <dbReference type="SAM" id="MobiDB-lite"/>
    </source>
</evidence>
<feature type="region of interest" description="Disordered" evidence="3">
    <location>
        <begin position="1"/>
        <end position="80"/>
    </location>
</feature>
<dbReference type="PROSITE" id="PS51279">
    <property type="entry name" value="BCNT_C"/>
    <property type="match status" value="1"/>
</dbReference>
<evidence type="ECO:0000259" key="4">
    <source>
        <dbReference type="PROSITE" id="PS51279"/>
    </source>
</evidence>
<evidence type="ECO:0000313" key="6">
    <source>
        <dbReference type="Proteomes" id="UP000789390"/>
    </source>
</evidence>
<dbReference type="InterPro" id="IPR011421">
    <property type="entry name" value="BCNT-C"/>
</dbReference>
<organism evidence="5 6">
    <name type="scientific">Daphnia galeata</name>
    <dbReference type="NCBI Taxonomy" id="27404"/>
    <lineage>
        <taxon>Eukaryota</taxon>
        <taxon>Metazoa</taxon>
        <taxon>Ecdysozoa</taxon>
        <taxon>Arthropoda</taxon>
        <taxon>Crustacea</taxon>
        <taxon>Branchiopoda</taxon>
        <taxon>Diplostraca</taxon>
        <taxon>Cladocera</taxon>
        <taxon>Anomopoda</taxon>
        <taxon>Daphniidae</taxon>
        <taxon>Daphnia</taxon>
    </lineage>
</organism>
<evidence type="ECO:0000313" key="5">
    <source>
        <dbReference type="EMBL" id="CAH0105388.1"/>
    </source>
</evidence>
<dbReference type="OrthoDB" id="445677at2759"/>
<dbReference type="Pfam" id="PF07572">
    <property type="entry name" value="BCNT"/>
    <property type="match status" value="1"/>
</dbReference>
<reference evidence="5" key="1">
    <citation type="submission" date="2021-11" db="EMBL/GenBank/DDBJ databases">
        <authorList>
            <person name="Schell T."/>
        </authorList>
    </citation>
    <scope>NUCLEOTIDE SEQUENCE</scope>
    <source>
        <strain evidence="5">M5</strain>
    </source>
</reference>